<reference evidence="2 3" key="1">
    <citation type="submission" date="2016-05" db="EMBL/GenBank/DDBJ databases">
        <title>Genomic and physiological characterization of Planctopirus sp. isolated from fresh water lake.</title>
        <authorList>
            <person name="Subhash Y."/>
            <person name="Ramana C."/>
        </authorList>
    </citation>
    <scope>NUCLEOTIDE SEQUENCE [LARGE SCALE GENOMIC DNA]</scope>
    <source>
        <strain evidence="2 3">JC280</strain>
    </source>
</reference>
<evidence type="ECO:0000313" key="2">
    <source>
        <dbReference type="EMBL" id="ODA33555.1"/>
    </source>
</evidence>
<dbReference type="AlphaFoldDB" id="A0A1C3EJZ7"/>
<accession>A0A1C3EJZ7</accession>
<dbReference type="Pfam" id="PF07596">
    <property type="entry name" value="SBP_bac_10"/>
    <property type="match status" value="1"/>
</dbReference>
<dbReference type="STRING" id="1841610.A6X21_18585"/>
<dbReference type="RefSeq" id="WP_068846882.1">
    <property type="nucleotide sequence ID" value="NZ_LYDR01000051.1"/>
</dbReference>
<protein>
    <submittedName>
        <fullName evidence="2">Prepilin-type N-terminal cleavage/methylation domain-containing protein</fullName>
    </submittedName>
</protein>
<keyword evidence="3" id="KW-1185">Reference proteome</keyword>
<dbReference type="PROSITE" id="PS00409">
    <property type="entry name" value="PROKAR_NTER_METHYL"/>
    <property type="match status" value="1"/>
</dbReference>
<dbReference type="InterPro" id="IPR045584">
    <property type="entry name" value="Pilin-like"/>
</dbReference>
<dbReference type="NCBIfam" id="TIGR02532">
    <property type="entry name" value="IV_pilin_GFxxxE"/>
    <property type="match status" value="1"/>
</dbReference>
<dbReference type="PANTHER" id="PTHR30093">
    <property type="entry name" value="GENERAL SECRETION PATHWAY PROTEIN G"/>
    <property type="match status" value="1"/>
</dbReference>
<proteinExistence type="predicted"/>
<dbReference type="EMBL" id="LYDR01000051">
    <property type="protein sequence ID" value="ODA33555.1"/>
    <property type="molecule type" value="Genomic_DNA"/>
</dbReference>
<dbReference type="Gene3D" id="3.30.700.10">
    <property type="entry name" value="Glycoprotein, Type 4 Pilin"/>
    <property type="match status" value="1"/>
</dbReference>
<feature type="domain" description="DUF1559" evidence="1">
    <location>
        <begin position="32"/>
        <end position="355"/>
    </location>
</feature>
<dbReference type="NCBIfam" id="TIGR04294">
    <property type="entry name" value="pre_pil_HX9DG"/>
    <property type="match status" value="1"/>
</dbReference>
<dbReference type="OrthoDB" id="236690at2"/>
<organism evidence="2 3">
    <name type="scientific">Planctopirus hydrillae</name>
    <dbReference type="NCBI Taxonomy" id="1841610"/>
    <lineage>
        <taxon>Bacteria</taxon>
        <taxon>Pseudomonadati</taxon>
        <taxon>Planctomycetota</taxon>
        <taxon>Planctomycetia</taxon>
        <taxon>Planctomycetales</taxon>
        <taxon>Planctomycetaceae</taxon>
        <taxon>Planctopirus</taxon>
    </lineage>
</organism>
<dbReference type="SUPFAM" id="SSF54523">
    <property type="entry name" value="Pili subunits"/>
    <property type="match status" value="1"/>
</dbReference>
<name>A0A1C3EJZ7_9PLAN</name>
<dbReference type="InterPro" id="IPR012902">
    <property type="entry name" value="N_methyl_site"/>
</dbReference>
<gene>
    <name evidence="2" type="ORF">A6X21_18585</name>
</gene>
<dbReference type="PANTHER" id="PTHR30093:SF2">
    <property type="entry name" value="TYPE II SECRETION SYSTEM PROTEIN H"/>
    <property type="match status" value="1"/>
</dbReference>
<dbReference type="InterPro" id="IPR011453">
    <property type="entry name" value="DUF1559"/>
</dbReference>
<sequence length="373" mass="40190">MSSKKSGFTLIELLVVIAIIAILIALLLPAVQQAREAARRTQCRNNLKQLGLAMHNYLDVHGTTPVHQYRAASEWGGGGFAGNKSWYCGILPYIDQAPLYNQIDFSRATNYGSLGSLTTATDQAARTKIPAFLCPSESRVCVSAPDYNIPTGNFSYLANGGHPRNVILPNQTPLTSGAALPKSTGIISMSRMTPGGPGLLNCQNGSQLSSNDSVRLRDVTDGTSNTAMLSESLVADSNNHTDRRRNLSYTSSAGSIQSLNAPIRTLVVDGLATATNWAAWTPYKGHSWLHTDAWQKHVYAHVFPPNTVNIAGYNTDWFRCAEGDGAITPSSEHTGGVHVAMMDGSVRFISNNIDLDTWWALGTKSTGETVGEY</sequence>
<dbReference type="Proteomes" id="UP000094828">
    <property type="component" value="Unassembled WGS sequence"/>
</dbReference>
<dbReference type="InterPro" id="IPR027558">
    <property type="entry name" value="Pre_pil_HX9DG_C"/>
</dbReference>
<comment type="caution">
    <text evidence="2">The sequence shown here is derived from an EMBL/GenBank/DDBJ whole genome shotgun (WGS) entry which is preliminary data.</text>
</comment>
<evidence type="ECO:0000313" key="3">
    <source>
        <dbReference type="Proteomes" id="UP000094828"/>
    </source>
</evidence>
<evidence type="ECO:0000259" key="1">
    <source>
        <dbReference type="Pfam" id="PF07596"/>
    </source>
</evidence>
<dbReference type="Pfam" id="PF07963">
    <property type="entry name" value="N_methyl"/>
    <property type="match status" value="1"/>
</dbReference>